<name>A0A0G0BJZ2_UNCC3</name>
<accession>A0A0G0BJZ2</accession>
<protein>
    <submittedName>
        <fullName evidence="1">Uncharacterized protein</fullName>
    </submittedName>
</protein>
<proteinExistence type="predicted"/>
<dbReference type="STRING" id="1618350.UR67_C0003G0026"/>
<dbReference type="Gene3D" id="2.30.110.10">
    <property type="entry name" value="Electron Transport, Fmn-binding Protein, Chain A"/>
    <property type="match status" value="1"/>
</dbReference>
<dbReference type="AlphaFoldDB" id="A0A0G0BJZ2"/>
<gene>
    <name evidence="1" type="ORF">UR67_C0003G0026</name>
</gene>
<sequence>MMTNLQKVKKIIKETKYMTIAVSDYSYNNWIANLYFAVDKDYNFYWYSSKDSQHSKYISENGKISISIFNSEAMINDVDAVYIEAKAHEIKSKKELLAGCLCYAKKMWETKFLLKRGGIQKFVNAYHDFQGDSVLRMYKAVPQKFWKLAPSKIINGKFMDSRIKVNIR</sequence>
<evidence type="ECO:0000313" key="2">
    <source>
        <dbReference type="Proteomes" id="UP000034581"/>
    </source>
</evidence>
<dbReference type="SUPFAM" id="SSF50475">
    <property type="entry name" value="FMN-binding split barrel"/>
    <property type="match status" value="1"/>
</dbReference>
<dbReference type="Proteomes" id="UP000034581">
    <property type="component" value="Unassembled WGS sequence"/>
</dbReference>
<reference evidence="1 2" key="1">
    <citation type="journal article" date="2015" name="Nature">
        <title>rRNA introns, odd ribosomes, and small enigmatic genomes across a large radiation of phyla.</title>
        <authorList>
            <person name="Brown C.T."/>
            <person name="Hug L.A."/>
            <person name="Thomas B.C."/>
            <person name="Sharon I."/>
            <person name="Castelle C.J."/>
            <person name="Singh A."/>
            <person name="Wilkins M.J."/>
            <person name="Williams K.H."/>
            <person name="Banfield J.F."/>
        </authorList>
    </citation>
    <scope>NUCLEOTIDE SEQUENCE [LARGE SCALE GENOMIC DNA]</scope>
</reference>
<evidence type="ECO:0000313" key="1">
    <source>
        <dbReference type="EMBL" id="KKP69748.1"/>
    </source>
</evidence>
<dbReference type="EMBL" id="LBQB01000003">
    <property type="protein sequence ID" value="KKP69748.1"/>
    <property type="molecule type" value="Genomic_DNA"/>
</dbReference>
<dbReference type="InterPro" id="IPR012349">
    <property type="entry name" value="Split_barrel_FMN-bd"/>
</dbReference>
<organism evidence="1 2">
    <name type="scientific">candidate division CPR3 bacterium GW2011_GWF2_35_18</name>
    <dbReference type="NCBI Taxonomy" id="1618350"/>
    <lineage>
        <taxon>Bacteria</taxon>
        <taxon>Bacteria division CPR3</taxon>
    </lineage>
</organism>
<comment type="caution">
    <text evidence="1">The sequence shown here is derived from an EMBL/GenBank/DDBJ whole genome shotgun (WGS) entry which is preliminary data.</text>
</comment>